<gene>
    <name evidence="1" type="ORF">TJEJU_3540</name>
</gene>
<dbReference type="RefSeq" id="WP_095074216.1">
    <property type="nucleotide sequence ID" value="NZ_LT899436.1"/>
</dbReference>
<proteinExistence type="predicted"/>
<protein>
    <submittedName>
        <fullName evidence="1">Uncharacterized protein</fullName>
    </submittedName>
</protein>
<dbReference type="KEGG" id="tje:TJEJU_3540"/>
<sequence length="150" mass="18100">MIRIITLFILLTAFFCESQELDSLKVLTDKYWKISHWFENDSICFLPKEKPDTDFEGLSESKILKKKKKNLFGEKIRFRKNGTILYRNNMFCPVGESKKRAHSYKLDKNLITIDFETTKWPWRENKVIREKKTFKIVEWNNNKLKIIKCQ</sequence>
<reference evidence="1 2" key="1">
    <citation type="submission" date="2017-07" db="EMBL/GenBank/DDBJ databases">
        <authorList>
            <person name="Sun Z.S."/>
            <person name="Albrecht U."/>
            <person name="Echele G."/>
            <person name="Lee C.C."/>
        </authorList>
    </citation>
    <scope>NUCLEOTIDE SEQUENCE [LARGE SCALE GENOMIC DNA]</scope>
    <source>
        <strain evidence="2">type strain: KCTC 22618</strain>
    </source>
</reference>
<keyword evidence="2" id="KW-1185">Reference proteome</keyword>
<dbReference type="EMBL" id="LT899436">
    <property type="protein sequence ID" value="SNR17184.1"/>
    <property type="molecule type" value="Genomic_DNA"/>
</dbReference>
<organism evidence="1 2">
    <name type="scientific">Tenacibaculum jejuense</name>
    <dbReference type="NCBI Taxonomy" id="584609"/>
    <lineage>
        <taxon>Bacteria</taxon>
        <taxon>Pseudomonadati</taxon>
        <taxon>Bacteroidota</taxon>
        <taxon>Flavobacteriia</taxon>
        <taxon>Flavobacteriales</taxon>
        <taxon>Flavobacteriaceae</taxon>
        <taxon>Tenacibaculum</taxon>
    </lineage>
</organism>
<dbReference type="OrthoDB" id="9878708at2"/>
<dbReference type="Proteomes" id="UP000215214">
    <property type="component" value="Chromosome TJEJU"/>
</dbReference>
<dbReference type="AlphaFoldDB" id="A0A238UFE8"/>
<name>A0A238UFE8_9FLAO</name>
<evidence type="ECO:0000313" key="2">
    <source>
        <dbReference type="Proteomes" id="UP000215214"/>
    </source>
</evidence>
<accession>A0A238UFE8</accession>
<evidence type="ECO:0000313" key="1">
    <source>
        <dbReference type="EMBL" id="SNR17184.1"/>
    </source>
</evidence>